<dbReference type="InterPro" id="IPR020081">
    <property type="entry name" value="SsrA-bd_prot_CS"/>
</dbReference>
<dbReference type="InterPro" id="IPR000037">
    <property type="entry name" value="SsrA-bd_prot"/>
</dbReference>
<dbReference type="Gene3D" id="2.40.280.10">
    <property type="match status" value="1"/>
</dbReference>
<dbReference type="NCBIfam" id="NF003843">
    <property type="entry name" value="PRK05422.1"/>
    <property type="match status" value="1"/>
</dbReference>
<protein>
    <recommendedName>
        <fullName evidence="4">SsrA-binding protein</fullName>
    </recommendedName>
</protein>
<dbReference type="GO" id="GO:0070930">
    <property type="term" value="P:trans-translation-dependent protein tagging"/>
    <property type="evidence" value="ECO:0007669"/>
    <property type="project" value="TreeGrafter"/>
</dbReference>
<dbReference type="NCBIfam" id="TIGR00086">
    <property type="entry name" value="smpB"/>
    <property type="match status" value="1"/>
</dbReference>
<keyword evidence="1" id="KW-0963">Cytoplasm</keyword>
<dbReference type="PANTHER" id="PTHR30308">
    <property type="entry name" value="TMRNA-BINDING COMPONENT OF TRANS-TRANSLATION TAGGING COMPLEX"/>
    <property type="match status" value="1"/>
</dbReference>
<dbReference type="PANTHER" id="PTHR30308:SF2">
    <property type="entry name" value="SSRA-BINDING PROTEIN"/>
    <property type="match status" value="1"/>
</dbReference>
<dbReference type="AlphaFoldDB" id="A0A381SN22"/>
<accession>A0A381SN22</accession>
<dbReference type="HAMAP" id="MF_00023">
    <property type="entry name" value="SmpB"/>
    <property type="match status" value="1"/>
</dbReference>
<reference evidence="3" key="1">
    <citation type="submission" date="2018-05" db="EMBL/GenBank/DDBJ databases">
        <authorList>
            <person name="Lanie J.A."/>
            <person name="Ng W.-L."/>
            <person name="Kazmierczak K.M."/>
            <person name="Andrzejewski T.M."/>
            <person name="Davidsen T.M."/>
            <person name="Wayne K.J."/>
            <person name="Tettelin H."/>
            <person name="Glass J.I."/>
            <person name="Rusch D."/>
            <person name="Podicherti R."/>
            <person name="Tsui H.-C.T."/>
            <person name="Winkler M.E."/>
        </authorList>
    </citation>
    <scope>NUCLEOTIDE SEQUENCE</scope>
</reference>
<dbReference type="GO" id="GO:0005829">
    <property type="term" value="C:cytosol"/>
    <property type="evidence" value="ECO:0007669"/>
    <property type="project" value="TreeGrafter"/>
</dbReference>
<evidence type="ECO:0000256" key="1">
    <source>
        <dbReference type="ARBA" id="ARBA00022490"/>
    </source>
</evidence>
<dbReference type="CDD" id="cd09294">
    <property type="entry name" value="SmpB"/>
    <property type="match status" value="1"/>
</dbReference>
<dbReference type="EMBL" id="UINC01003150">
    <property type="protein sequence ID" value="SVA03777.1"/>
    <property type="molecule type" value="Genomic_DNA"/>
</dbReference>
<dbReference type="SUPFAM" id="SSF74982">
    <property type="entry name" value="Small protein B (SmpB)"/>
    <property type="match status" value="1"/>
</dbReference>
<sequence length="151" mass="17456">MEKSTVSTNRKAYHEFQIIETFEAGLELLGSEVKSLREGKASLKESYILIKKGQAWLVGTHISSYSHTGFNGHAPVRNRRLLLHKNEILKIGQKLAEKGLTAVPLKLYFNKRGWIKVEIGLAKGKKLYDKRDIKKRRDIEREIQRELKRSK</sequence>
<dbReference type="Pfam" id="PF01668">
    <property type="entry name" value="SmpB"/>
    <property type="match status" value="1"/>
</dbReference>
<name>A0A381SN22_9ZZZZ</name>
<evidence type="ECO:0000313" key="3">
    <source>
        <dbReference type="EMBL" id="SVA03777.1"/>
    </source>
</evidence>
<dbReference type="PROSITE" id="PS01317">
    <property type="entry name" value="SSRP"/>
    <property type="match status" value="1"/>
</dbReference>
<evidence type="ECO:0000256" key="2">
    <source>
        <dbReference type="ARBA" id="ARBA00022884"/>
    </source>
</evidence>
<organism evidence="3">
    <name type="scientific">marine metagenome</name>
    <dbReference type="NCBI Taxonomy" id="408172"/>
    <lineage>
        <taxon>unclassified sequences</taxon>
        <taxon>metagenomes</taxon>
        <taxon>ecological metagenomes</taxon>
    </lineage>
</organism>
<keyword evidence="2" id="KW-0694">RNA-binding</keyword>
<dbReference type="InterPro" id="IPR023620">
    <property type="entry name" value="SmpB"/>
</dbReference>
<evidence type="ECO:0008006" key="4">
    <source>
        <dbReference type="Google" id="ProtNLM"/>
    </source>
</evidence>
<proteinExistence type="inferred from homology"/>
<gene>
    <name evidence="3" type="ORF">METZ01_LOCUS56631</name>
</gene>
<dbReference type="GO" id="GO:0003723">
    <property type="term" value="F:RNA binding"/>
    <property type="evidence" value="ECO:0007669"/>
    <property type="project" value="UniProtKB-KW"/>
</dbReference>